<dbReference type="AlphaFoldDB" id="A0A4Z0QAA9"/>
<dbReference type="RefSeq" id="WP_135463240.1">
    <property type="nucleotide sequence ID" value="NZ_SRLC01000001.1"/>
</dbReference>
<dbReference type="OrthoDB" id="1255371at2"/>
<dbReference type="Proteomes" id="UP000297549">
    <property type="component" value="Unassembled WGS sequence"/>
</dbReference>
<evidence type="ECO:0000313" key="1">
    <source>
        <dbReference type="EMBL" id="TGE25662.1"/>
    </source>
</evidence>
<protein>
    <submittedName>
        <fullName evidence="1">Uncharacterized protein</fullName>
    </submittedName>
</protein>
<name>A0A4Z0QAA9_9BACT</name>
<dbReference type="EMBL" id="SRLC01000001">
    <property type="protein sequence ID" value="TGE25662.1"/>
    <property type="molecule type" value="Genomic_DNA"/>
</dbReference>
<evidence type="ECO:0000313" key="2">
    <source>
        <dbReference type="Proteomes" id="UP000297549"/>
    </source>
</evidence>
<organism evidence="1 2">
    <name type="scientific">Hymenobacter aquaticus</name>
    <dbReference type="NCBI Taxonomy" id="1867101"/>
    <lineage>
        <taxon>Bacteria</taxon>
        <taxon>Pseudomonadati</taxon>
        <taxon>Bacteroidota</taxon>
        <taxon>Cytophagia</taxon>
        <taxon>Cytophagales</taxon>
        <taxon>Hymenobacteraceae</taxon>
        <taxon>Hymenobacter</taxon>
    </lineage>
</organism>
<comment type="caution">
    <text evidence="1">The sequence shown here is derived from an EMBL/GenBank/DDBJ whole genome shotgun (WGS) entry which is preliminary data.</text>
</comment>
<reference evidence="1 2" key="1">
    <citation type="submission" date="2019-04" db="EMBL/GenBank/DDBJ databases">
        <authorList>
            <person name="Feng G."/>
            <person name="Zhang J."/>
            <person name="Zhu H."/>
        </authorList>
    </citation>
    <scope>NUCLEOTIDE SEQUENCE [LARGE SCALE GENOMIC DNA]</scope>
    <source>
        <strain evidence="1 2">JCM 31653</strain>
    </source>
</reference>
<keyword evidence="2" id="KW-1185">Reference proteome</keyword>
<proteinExistence type="predicted"/>
<accession>A0A4Z0QAA9</accession>
<gene>
    <name evidence="1" type="ORF">E5K00_10865</name>
</gene>
<sequence>MLLLLFYIYLTAGAAAPPASRPVLPGALPFVSPTPPSFWQPVPAAQARRLGLPRLRPSRYQVLRLDLPGLKKALAAATDQTGPLVRLPLPDGALATYQLRLSTVMAPELAARYPNLRTYAGQEPGHPANDVRLELTTAGLRAMLIRNGHTYFIEPYCPGDTQHYICFDKDQLPAGSKKRFEAPGS</sequence>